<accession>A0A5C1V9N7</accession>
<geneLocation type="mitochondrion" evidence="1"/>
<gene>
    <name evidence="1" type="primary">oi1cox3</name>
</gene>
<protein>
    <submittedName>
        <fullName evidence="1">LAGLIDADG endonuclease</fullName>
    </submittedName>
</protein>
<keyword evidence="1" id="KW-0255">Endonuclease</keyword>
<name>A0A5C1V9N7_9PEZI</name>
<sequence length="119" mass="13978">MWFRKSLKRVKLPNFGKALRPLIPSNNFPVISGWINYSCMVISQWILERGIGNHESKSVLSINSLVNYNAFTVKEQRVNGSYTINFVLRCTLTGFERNYLFRIPSNQITKKKCFFYFEI</sequence>
<dbReference type="EMBL" id="MG010657">
    <property type="protein sequence ID" value="QEN73788.1"/>
    <property type="molecule type" value="Genomic_DNA"/>
</dbReference>
<proteinExistence type="predicted"/>
<keyword evidence="1" id="KW-0496">Mitochondrion</keyword>
<reference evidence="1" key="1">
    <citation type="submission" date="2017-09" db="EMBL/GenBank/DDBJ databases">
        <title>Comparative analysis of mitochondrial genomes in Ceratocystis.</title>
        <authorList>
            <person name="Naidoo K."/>
            <person name="Steenkamp E.T."/>
            <person name="Coetzee M.P.A."/>
            <person name="Kleeper P."/>
            <person name="Wingfield M.J."/>
            <person name="Wingfield B.D."/>
        </authorList>
    </citation>
    <scope>NUCLEOTIDE SEQUENCE</scope>
    <source>
        <strain evidence="1">CMW15049</strain>
    </source>
</reference>
<dbReference type="AlphaFoldDB" id="A0A5C1V9N7"/>
<dbReference type="GO" id="GO:0004519">
    <property type="term" value="F:endonuclease activity"/>
    <property type="evidence" value="ECO:0007669"/>
    <property type="project" value="UniProtKB-KW"/>
</dbReference>
<keyword evidence="1" id="KW-0540">Nuclease</keyword>
<dbReference type="RefSeq" id="YP_009704225.1">
    <property type="nucleotide sequence ID" value="NC_044963.1"/>
</dbReference>
<organism evidence="1">
    <name type="scientific">Ceratocystis fimbriata</name>
    <dbReference type="NCBI Taxonomy" id="5158"/>
    <lineage>
        <taxon>Eukaryota</taxon>
        <taxon>Fungi</taxon>
        <taxon>Dikarya</taxon>
        <taxon>Ascomycota</taxon>
        <taxon>Pezizomycotina</taxon>
        <taxon>Sordariomycetes</taxon>
        <taxon>Hypocreomycetidae</taxon>
        <taxon>Microascales</taxon>
        <taxon>Ceratocystidaceae</taxon>
        <taxon>Ceratocystis</taxon>
    </lineage>
</organism>
<keyword evidence="1" id="KW-0378">Hydrolase</keyword>
<dbReference type="GeneID" id="41954395"/>
<evidence type="ECO:0000313" key="1">
    <source>
        <dbReference type="EMBL" id="QEN73788.1"/>
    </source>
</evidence>